<organism evidence="1 2">
    <name type="scientific">Sporocytophaga myxococcoides</name>
    <dbReference type="NCBI Taxonomy" id="153721"/>
    <lineage>
        <taxon>Bacteria</taxon>
        <taxon>Pseudomonadati</taxon>
        <taxon>Bacteroidota</taxon>
        <taxon>Cytophagia</taxon>
        <taxon>Cytophagales</taxon>
        <taxon>Cytophagaceae</taxon>
        <taxon>Sporocytophaga</taxon>
    </lineage>
</organism>
<evidence type="ECO:0000313" key="1">
    <source>
        <dbReference type="EMBL" id="GAL82972.1"/>
    </source>
</evidence>
<evidence type="ECO:0000313" key="2">
    <source>
        <dbReference type="Proteomes" id="UP000030185"/>
    </source>
</evidence>
<name>A0A098L8T2_9BACT</name>
<dbReference type="Proteomes" id="UP000030185">
    <property type="component" value="Unassembled WGS sequence"/>
</dbReference>
<dbReference type="STRING" id="153721.MYP_198"/>
<dbReference type="eggNOG" id="COG0535">
    <property type="taxonomic scope" value="Bacteria"/>
</dbReference>
<sequence length="522" mass="62236">MARIKSRSLYELVKSMSKNEKRYFKLLYGSSGNGEDKKMLILFDYMNKQKEFDEDSIADKLPSLKTEQLSNMKAYLYDKLLQAVRLFNAPKILDLQIREQIDYAQLLFSRRLYTQGMNSLKKARKMALVHDNLELQLEIIKLEKSVLMQTIDHDTVDKVDRIIEEARTINKRINNINTFSNLSIKLNSFYTKIGYIRDEADFLRVKEFFNSNIPDFTEEELSISEKLNLYKLYVGYYLFIQDFRNGYEYALKLVKLFDTHEELKETSTEQYIKSLNNLLIAQYKLDMYNEFVETNKILHSIAADYNHSQNESIRIRLLKYYYIHEINKYFITGDFTKGVDVLMKSPDTKIYELLEVVDKHSELIINYKLSCLYFGASDFHGALKWLNRIINIPDGDIREDLHCFARILNLICHYELGNYDVIKYYIISTYRFLLKKEDLHLFQKFILKFLKDLNQNTRDKELYERFVRLKSQLIPLVNSTYEKRAFIYFDIISWLESKIEKRLIQDVIQEKVSLKYKSDKAS</sequence>
<dbReference type="AlphaFoldDB" id="A0A098L8T2"/>
<dbReference type="RefSeq" id="WP_045457217.1">
    <property type="nucleotide sequence ID" value="NZ_BBLT01000001.1"/>
</dbReference>
<reference evidence="1 2" key="1">
    <citation type="submission" date="2014-09" db="EMBL/GenBank/DDBJ databases">
        <title>Sporocytophaga myxococcoides PG-01 genome sequencing.</title>
        <authorList>
            <person name="Liu L."/>
            <person name="Gao P.J."/>
            <person name="Chen G.J."/>
            <person name="Wang L.S."/>
        </authorList>
    </citation>
    <scope>NUCLEOTIDE SEQUENCE [LARGE SCALE GENOMIC DNA]</scope>
    <source>
        <strain evidence="1 2">PG-01</strain>
    </source>
</reference>
<proteinExistence type="predicted"/>
<protein>
    <submittedName>
        <fullName evidence="1">Uncharacterized protein</fullName>
    </submittedName>
</protein>
<accession>A0A098L8T2</accession>
<keyword evidence="2" id="KW-1185">Reference proteome</keyword>
<gene>
    <name evidence="1" type="ORF">MYP_198</name>
</gene>
<dbReference type="OrthoDB" id="714416at2"/>
<comment type="caution">
    <text evidence="1">The sequence shown here is derived from an EMBL/GenBank/DDBJ whole genome shotgun (WGS) entry which is preliminary data.</text>
</comment>
<dbReference type="EMBL" id="BBLT01000001">
    <property type="protein sequence ID" value="GAL82972.1"/>
    <property type="molecule type" value="Genomic_DNA"/>
</dbReference>